<protein>
    <submittedName>
        <fullName evidence="2">Uncharacterized protein</fullName>
    </submittedName>
</protein>
<gene>
    <name evidence="2" type="ORF">E2C01_096601</name>
</gene>
<organism evidence="2 3">
    <name type="scientific">Portunus trituberculatus</name>
    <name type="common">Swimming crab</name>
    <name type="synonym">Neptunus trituberculatus</name>
    <dbReference type="NCBI Taxonomy" id="210409"/>
    <lineage>
        <taxon>Eukaryota</taxon>
        <taxon>Metazoa</taxon>
        <taxon>Ecdysozoa</taxon>
        <taxon>Arthropoda</taxon>
        <taxon>Crustacea</taxon>
        <taxon>Multicrustacea</taxon>
        <taxon>Malacostraca</taxon>
        <taxon>Eumalacostraca</taxon>
        <taxon>Eucarida</taxon>
        <taxon>Decapoda</taxon>
        <taxon>Pleocyemata</taxon>
        <taxon>Brachyura</taxon>
        <taxon>Eubrachyura</taxon>
        <taxon>Portunoidea</taxon>
        <taxon>Portunidae</taxon>
        <taxon>Portuninae</taxon>
        <taxon>Portunus</taxon>
    </lineage>
</organism>
<comment type="caution">
    <text evidence="2">The sequence shown here is derived from an EMBL/GenBank/DDBJ whole genome shotgun (WGS) entry which is preliminary data.</text>
</comment>
<name>A0A5B7K7N3_PORTR</name>
<feature type="region of interest" description="Disordered" evidence="1">
    <location>
        <begin position="1"/>
        <end position="25"/>
    </location>
</feature>
<accession>A0A5B7K7N3</accession>
<reference evidence="2 3" key="1">
    <citation type="submission" date="2019-05" db="EMBL/GenBank/DDBJ databases">
        <title>Another draft genome of Portunus trituberculatus and its Hox gene families provides insights of decapod evolution.</title>
        <authorList>
            <person name="Jeong J.-H."/>
            <person name="Song I."/>
            <person name="Kim S."/>
            <person name="Choi T."/>
            <person name="Kim D."/>
            <person name="Ryu S."/>
            <person name="Kim W."/>
        </authorList>
    </citation>
    <scope>NUCLEOTIDE SEQUENCE [LARGE SCALE GENOMIC DNA]</scope>
    <source>
        <tissue evidence="2">Muscle</tissue>
    </source>
</reference>
<evidence type="ECO:0000313" key="2">
    <source>
        <dbReference type="EMBL" id="MPD01089.1"/>
    </source>
</evidence>
<evidence type="ECO:0000256" key="1">
    <source>
        <dbReference type="SAM" id="MobiDB-lite"/>
    </source>
</evidence>
<dbReference type="EMBL" id="VSRR010125720">
    <property type="protein sequence ID" value="MPD01089.1"/>
    <property type="molecule type" value="Genomic_DNA"/>
</dbReference>
<proteinExistence type="predicted"/>
<sequence>MRMEESQRGQARSRGVTQACAGERRRSRVTVYKAGGEVISWCYYKEKRKGKRVDSGGKRRNASTSKGNK</sequence>
<feature type="region of interest" description="Disordered" evidence="1">
    <location>
        <begin position="48"/>
        <end position="69"/>
    </location>
</feature>
<keyword evidence="3" id="KW-1185">Reference proteome</keyword>
<dbReference type="AlphaFoldDB" id="A0A5B7K7N3"/>
<evidence type="ECO:0000313" key="3">
    <source>
        <dbReference type="Proteomes" id="UP000324222"/>
    </source>
</evidence>
<dbReference type="Proteomes" id="UP000324222">
    <property type="component" value="Unassembled WGS sequence"/>
</dbReference>